<feature type="transmembrane region" description="Helical" evidence="1">
    <location>
        <begin position="20"/>
        <end position="41"/>
    </location>
</feature>
<evidence type="ECO:0000256" key="1">
    <source>
        <dbReference type="SAM" id="Phobius"/>
    </source>
</evidence>
<organism evidence="2">
    <name type="scientific">Cacopsylla melanoneura</name>
    <dbReference type="NCBI Taxonomy" id="428564"/>
    <lineage>
        <taxon>Eukaryota</taxon>
        <taxon>Metazoa</taxon>
        <taxon>Ecdysozoa</taxon>
        <taxon>Arthropoda</taxon>
        <taxon>Hexapoda</taxon>
        <taxon>Insecta</taxon>
        <taxon>Pterygota</taxon>
        <taxon>Neoptera</taxon>
        <taxon>Paraneoptera</taxon>
        <taxon>Hemiptera</taxon>
        <taxon>Sternorrhyncha</taxon>
        <taxon>Psylloidea</taxon>
        <taxon>Psyllidae</taxon>
        <taxon>Psyllinae</taxon>
        <taxon>Cacopsylla</taxon>
    </lineage>
</organism>
<reference evidence="2" key="1">
    <citation type="submission" date="2021-05" db="EMBL/GenBank/DDBJ databases">
        <authorList>
            <person name="Alioto T."/>
            <person name="Alioto T."/>
            <person name="Gomez Garrido J."/>
        </authorList>
    </citation>
    <scope>NUCLEOTIDE SEQUENCE</scope>
</reference>
<keyword evidence="1" id="KW-1133">Transmembrane helix</keyword>
<dbReference type="AlphaFoldDB" id="A0A8D8YAC6"/>
<name>A0A8D8YAC6_9HEMI</name>
<keyword evidence="1" id="KW-0812">Transmembrane</keyword>
<sequence length="119" mass="13762">MGLEPPTSRLQVPHFTAELLRLVICTYYLLLFVSVSNCLVIGDESIDDFDTPYYATFLFHFFVLKYCKFQSNLWGESKHFKSGICGVRANKVKTSVIPSFEMRTVVWSIAMLNIIMRYC</sequence>
<accession>A0A8D8YAC6</accession>
<dbReference type="EMBL" id="HBUF01368770">
    <property type="protein sequence ID" value="CAG6725015.1"/>
    <property type="molecule type" value="Transcribed_RNA"/>
</dbReference>
<proteinExistence type="predicted"/>
<protein>
    <submittedName>
        <fullName evidence="2">Uncharacterized protein</fullName>
    </submittedName>
</protein>
<evidence type="ECO:0000313" key="2">
    <source>
        <dbReference type="EMBL" id="CAG6725016.1"/>
    </source>
</evidence>
<dbReference type="EMBL" id="HBUF01368771">
    <property type="protein sequence ID" value="CAG6725016.1"/>
    <property type="molecule type" value="Transcribed_RNA"/>
</dbReference>
<keyword evidence="1" id="KW-0472">Membrane</keyword>